<evidence type="ECO:0000256" key="2">
    <source>
        <dbReference type="ARBA" id="ARBA00023004"/>
    </source>
</evidence>
<protein>
    <recommendedName>
        <fullName evidence="3">Non-haem dioxygenase N-terminal domain-containing protein</fullName>
    </recommendedName>
</protein>
<gene>
    <name evidence="4" type="ORF">EUGRSUZ_H02028</name>
</gene>
<evidence type="ECO:0000313" key="4">
    <source>
        <dbReference type="EMBL" id="KCW59338.1"/>
    </source>
</evidence>
<evidence type="ECO:0000256" key="1">
    <source>
        <dbReference type="ARBA" id="ARBA00022723"/>
    </source>
</evidence>
<dbReference type="Gramene" id="KCW59338">
    <property type="protein sequence ID" value="KCW59338"/>
    <property type="gene ID" value="EUGRSUZ_H02028"/>
</dbReference>
<keyword evidence="2" id="KW-0408">Iron</keyword>
<dbReference type="PANTHER" id="PTHR47990">
    <property type="entry name" value="2-OXOGLUTARATE (2OG) AND FE(II)-DEPENDENT OXYGENASE SUPERFAMILY PROTEIN-RELATED"/>
    <property type="match status" value="1"/>
</dbReference>
<dbReference type="InterPro" id="IPR026992">
    <property type="entry name" value="DIOX_N"/>
</dbReference>
<dbReference type="STRING" id="71139.A0A059AZP3"/>
<dbReference type="SUPFAM" id="SSF51197">
    <property type="entry name" value="Clavaminate synthase-like"/>
    <property type="match status" value="1"/>
</dbReference>
<dbReference type="Pfam" id="PF14226">
    <property type="entry name" value="DIOX_N"/>
    <property type="match status" value="1"/>
</dbReference>
<dbReference type="AlphaFoldDB" id="A0A059AZP3"/>
<proteinExistence type="predicted"/>
<dbReference type="GO" id="GO:0016706">
    <property type="term" value="F:2-oxoglutarate-dependent dioxygenase activity"/>
    <property type="evidence" value="ECO:0000318"/>
    <property type="project" value="GO_Central"/>
</dbReference>
<sequence>MKKSLAPGCVCSERDRELRETVGTTQVPVIVFSEEYRKPGTSSWAKACEVIVQALEDHGCFIVDHPSVPLGLHDSIFKVAEDLFDLPHETKIKNINLKPHLGYTGQIPGLLLSRPWPLLAPRSLKTAYDYGKFIAEMEKVVLRIVCESYGVEKCYDPYINSNSYLLRFLKSKKPEGVKVSENPIGHMDKSFFSSLHQNNIRGLGCEDQRWRVVSSNGRIKACVVVTEENQVRYSLATFSHVSGMIETPKEFIDEAQPWQYKPFIHMDFLCYHDFVDDPMKGMPSSEVIDD</sequence>
<name>A0A059AZP3_EUCGR</name>
<organism evidence="4">
    <name type="scientific">Eucalyptus grandis</name>
    <name type="common">Flooded gum</name>
    <dbReference type="NCBI Taxonomy" id="71139"/>
    <lineage>
        <taxon>Eukaryota</taxon>
        <taxon>Viridiplantae</taxon>
        <taxon>Streptophyta</taxon>
        <taxon>Embryophyta</taxon>
        <taxon>Tracheophyta</taxon>
        <taxon>Spermatophyta</taxon>
        <taxon>Magnoliopsida</taxon>
        <taxon>eudicotyledons</taxon>
        <taxon>Gunneridae</taxon>
        <taxon>Pentapetalae</taxon>
        <taxon>rosids</taxon>
        <taxon>malvids</taxon>
        <taxon>Myrtales</taxon>
        <taxon>Myrtaceae</taxon>
        <taxon>Myrtoideae</taxon>
        <taxon>Eucalypteae</taxon>
        <taxon>Eucalyptus</taxon>
    </lineage>
</organism>
<feature type="domain" description="Non-haem dioxygenase N-terminal" evidence="3">
    <location>
        <begin position="27"/>
        <end position="105"/>
    </location>
</feature>
<accession>A0A059AZP3</accession>
<dbReference type="EMBL" id="KK198760">
    <property type="protein sequence ID" value="KCW59338.1"/>
    <property type="molecule type" value="Genomic_DNA"/>
</dbReference>
<dbReference type="GO" id="GO:0046872">
    <property type="term" value="F:metal ion binding"/>
    <property type="evidence" value="ECO:0007669"/>
    <property type="project" value="UniProtKB-KW"/>
</dbReference>
<evidence type="ECO:0000259" key="3">
    <source>
        <dbReference type="Pfam" id="PF14226"/>
    </source>
</evidence>
<keyword evidence="1" id="KW-0479">Metal-binding</keyword>
<dbReference type="InParanoid" id="A0A059AZP3"/>
<dbReference type="InterPro" id="IPR027443">
    <property type="entry name" value="IPNS-like_sf"/>
</dbReference>
<reference evidence="4" key="1">
    <citation type="submission" date="2013-07" db="EMBL/GenBank/DDBJ databases">
        <title>The genome of Eucalyptus grandis.</title>
        <authorList>
            <person name="Schmutz J."/>
            <person name="Hayes R."/>
            <person name="Myburg A."/>
            <person name="Tuskan G."/>
            <person name="Grattapaglia D."/>
            <person name="Rokhsar D.S."/>
        </authorList>
    </citation>
    <scope>NUCLEOTIDE SEQUENCE</scope>
    <source>
        <tissue evidence="4">Leaf extractions</tissue>
    </source>
</reference>
<dbReference type="Gene3D" id="2.60.120.330">
    <property type="entry name" value="B-lactam Antibiotic, Isopenicillin N Synthase, Chain"/>
    <property type="match status" value="1"/>
</dbReference>
<dbReference type="InterPro" id="IPR050231">
    <property type="entry name" value="Iron_ascorbate_oxido_reductase"/>
</dbReference>